<protein>
    <submittedName>
        <fullName evidence="3">CocE/NonD family hydrolase</fullName>
    </submittedName>
</protein>
<dbReference type="InterPro" id="IPR050585">
    <property type="entry name" value="Xaa-Pro_dipeptidyl-ppase/CocE"/>
</dbReference>
<dbReference type="Proteomes" id="UP000782312">
    <property type="component" value="Unassembled WGS sequence"/>
</dbReference>
<dbReference type="GO" id="GO:0008239">
    <property type="term" value="F:dipeptidyl-peptidase activity"/>
    <property type="evidence" value="ECO:0007669"/>
    <property type="project" value="InterPro"/>
</dbReference>
<evidence type="ECO:0000256" key="1">
    <source>
        <dbReference type="ARBA" id="ARBA00022801"/>
    </source>
</evidence>
<dbReference type="Gene3D" id="1.10.3020.20">
    <property type="match status" value="1"/>
</dbReference>
<dbReference type="Gene3D" id="3.40.50.1820">
    <property type="entry name" value="alpha/beta hydrolase"/>
    <property type="match status" value="1"/>
</dbReference>
<evidence type="ECO:0000313" key="3">
    <source>
        <dbReference type="EMBL" id="MBI3126849.1"/>
    </source>
</evidence>
<dbReference type="NCBIfam" id="TIGR00976">
    <property type="entry name" value="CocE_NonD"/>
    <property type="match status" value="1"/>
</dbReference>
<accession>A0A932ML67</accession>
<keyword evidence="1 3" id="KW-0378">Hydrolase</keyword>
<proteinExistence type="predicted"/>
<dbReference type="Pfam" id="PF08530">
    <property type="entry name" value="PepX_C"/>
    <property type="match status" value="1"/>
</dbReference>
<dbReference type="InterPro" id="IPR000383">
    <property type="entry name" value="Xaa-Pro-like_dom"/>
</dbReference>
<evidence type="ECO:0000259" key="2">
    <source>
        <dbReference type="SMART" id="SM00939"/>
    </source>
</evidence>
<dbReference type="InterPro" id="IPR008979">
    <property type="entry name" value="Galactose-bd-like_sf"/>
</dbReference>
<dbReference type="InterPro" id="IPR029058">
    <property type="entry name" value="AB_hydrolase_fold"/>
</dbReference>
<dbReference type="InterPro" id="IPR013736">
    <property type="entry name" value="Xaa-Pro_dipept_C"/>
</dbReference>
<dbReference type="InterPro" id="IPR005674">
    <property type="entry name" value="CocE/Ser_esterase"/>
</dbReference>
<feature type="domain" description="Xaa-Pro dipeptidyl-peptidase C-terminal" evidence="2">
    <location>
        <begin position="308"/>
        <end position="563"/>
    </location>
</feature>
<comment type="caution">
    <text evidence="3">The sequence shown here is derived from an EMBL/GenBank/DDBJ whole genome shotgun (WGS) entry which is preliminary data.</text>
</comment>
<dbReference type="SMART" id="SM00939">
    <property type="entry name" value="PepX_C"/>
    <property type="match status" value="1"/>
</dbReference>
<dbReference type="AlphaFoldDB" id="A0A932ML67"/>
<reference evidence="3" key="1">
    <citation type="submission" date="2020-07" db="EMBL/GenBank/DDBJ databases">
        <title>Huge and variable diversity of episymbiotic CPR bacteria and DPANN archaea in groundwater ecosystems.</title>
        <authorList>
            <person name="He C.Y."/>
            <person name="Keren R."/>
            <person name="Whittaker M."/>
            <person name="Farag I.F."/>
            <person name="Doudna J."/>
            <person name="Cate J.H.D."/>
            <person name="Banfield J.F."/>
        </authorList>
    </citation>
    <scope>NUCLEOTIDE SEQUENCE</scope>
    <source>
        <strain evidence="3">NC_groundwater_763_Ag_S-0.2um_68_21</strain>
    </source>
</reference>
<evidence type="ECO:0000313" key="4">
    <source>
        <dbReference type="Proteomes" id="UP000782312"/>
    </source>
</evidence>
<dbReference type="Pfam" id="PF02129">
    <property type="entry name" value="Peptidase_S15"/>
    <property type="match status" value="1"/>
</dbReference>
<dbReference type="PANTHER" id="PTHR43056:SF10">
    <property type="entry name" value="COCE_NOND FAMILY, PUTATIVE (AFU_ORTHOLOGUE AFUA_7G00600)-RELATED"/>
    <property type="match status" value="1"/>
</dbReference>
<dbReference type="PANTHER" id="PTHR43056">
    <property type="entry name" value="PEPTIDASE S9 PROLYL OLIGOPEPTIDASE"/>
    <property type="match status" value="1"/>
</dbReference>
<dbReference type="SUPFAM" id="SSF53474">
    <property type="entry name" value="alpha/beta-Hydrolases"/>
    <property type="match status" value="1"/>
</dbReference>
<organism evidence="3 4">
    <name type="scientific">Tectimicrobiota bacterium</name>
    <dbReference type="NCBI Taxonomy" id="2528274"/>
    <lineage>
        <taxon>Bacteria</taxon>
        <taxon>Pseudomonadati</taxon>
        <taxon>Nitrospinota/Tectimicrobiota group</taxon>
        <taxon>Candidatus Tectimicrobiota</taxon>
    </lineage>
</organism>
<dbReference type="Gene3D" id="2.60.120.260">
    <property type="entry name" value="Galactose-binding domain-like"/>
    <property type="match status" value="1"/>
</dbReference>
<gene>
    <name evidence="3" type="ORF">HYZ11_04525</name>
</gene>
<name>A0A932ML67_UNCTE</name>
<dbReference type="SUPFAM" id="SSF49785">
    <property type="entry name" value="Galactose-binding domain-like"/>
    <property type="match status" value="1"/>
</dbReference>
<dbReference type="EMBL" id="JACPUR010000013">
    <property type="protein sequence ID" value="MBI3126849.1"/>
    <property type="molecule type" value="Genomic_DNA"/>
</dbReference>
<sequence>MRIDWDVPIRMDDGLILRCDVYRPDGKGKFPVILSYGPYAKWLHFQDGYPAQWKVLNEKHPLSLSGSSNKYQNWELVDPEKWVPDGYACVRVDSRGAGRSPGFMEIWSPRETKDFYDCIEWAGKQPWSTGKVGLNGISYYGMNQWQVAALQPPHLAAMCVWEGAADLYRDFAYHGGIYSQFGDTWYRDTVLSRQHGRGARGDRSRMNGEWAEGPETLTEEELGANRCDFGRDLLGHPLLDDYWKARIPDYSKISVPLLSAGNWGGVGLHPRGNTEGFLAAGTKQKWLEMHGLDHFTHFYTDYGVELQKKFFGHFLKGERNGWEKQPRVQLQVRHPGEKFVQRAEGEWPLARTKWTKYHLHPDGFGLSAAKPSGNAKAAYEALGDGLTFLTEPFGKETEITGPAAAKLFVSSETEDADIFLVLRLFTPDLREITFQGSNDPHTAVGHGWLRASRRKLDKKRSLPYRPCHAHDEVQPLKPGQVYELDVEIWPTSIVVPQGCRIGLGVRGRDYVWPGFEHPPMPVRGRVYSGVGPFRHDHPRDRPAEVFGKKVTLHAGPDRPSYLLLPVIPAK</sequence>